<keyword evidence="1" id="KW-0472">Membrane</keyword>
<sequence>MAYALRKTVGFILLLVTIGGVSTVSIFHLFPPLFG</sequence>
<proteinExistence type="predicted"/>
<evidence type="ECO:0000313" key="3">
    <source>
        <dbReference type="Proteomes" id="UP000005317"/>
    </source>
</evidence>
<reference evidence="3" key="1">
    <citation type="journal article" date="2011" name="Stand. Genomic Sci.">
        <title>Genome sequence of the filamentous, gliding Thiothrix nivea neotype strain (JP2(T)).</title>
        <authorList>
            <person name="Lapidus A."/>
            <person name="Nolan M."/>
            <person name="Lucas S."/>
            <person name="Glavina Del Rio T."/>
            <person name="Tice H."/>
            <person name="Cheng J.F."/>
            <person name="Tapia R."/>
            <person name="Han C."/>
            <person name="Goodwin L."/>
            <person name="Pitluck S."/>
            <person name="Liolios K."/>
            <person name="Pagani I."/>
            <person name="Ivanova N."/>
            <person name="Huntemann M."/>
            <person name="Mavromatis K."/>
            <person name="Mikhailova N."/>
            <person name="Pati A."/>
            <person name="Chen A."/>
            <person name="Palaniappan K."/>
            <person name="Land M."/>
            <person name="Brambilla E.M."/>
            <person name="Rohde M."/>
            <person name="Abt B."/>
            <person name="Verbarg S."/>
            <person name="Goker M."/>
            <person name="Bristow J."/>
            <person name="Eisen J.A."/>
            <person name="Markowitz V."/>
            <person name="Hugenholtz P."/>
            <person name="Kyrpides N.C."/>
            <person name="Klenk H.P."/>
            <person name="Woyke T."/>
        </authorList>
    </citation>
    <scope>NUCLEOTIDE SEQUENCE [LARGE SCALE GENOMIC DNA]</scope>
    <source>
        <strain evidence="3">ATCC 35100 / DSM 5205 / JP2</strain>
    </source>
</reference>
<protein>
    <submittedName>
        <fullName evidence="2">Uncharacterized protein</fullName>
    </submittedName>
</protein>
<feature type="transmembrane region" description="Helical" evidence="1">
    <location>
        <begin position="12"/>
        <end position="30"/>
    </location>
</feature>
<keyword evidence="1" id="KW-0812">Transmembrane</keyword>
<dbReference type="Proteomes" id="UP000005317">
    <property type="component" value="Unassembled WGS sequence"/>
</dbReference>
<gene>
    <name evidence="2" type="ORF">Thini_4042</name>
</gene>
<dbReference type="EMBL" id="JH651384">
    <property type="protein sequence ID" value="EIJ36541.1"/>
    <property type="molecule type" value="Genomic_DNA"/>
</dbReference>
<name>A0A656HHQ6_THINJ</name>
<keyword evidence="1" id="KW-1133">Transmembrane helix</keyword>
<keyword evidence="3" id="KW-1185">Reference proteome</keyword>
<accession>A0A656HHQ6</accession>
<organism evidence="2 3">
    <name type="scientific">Thiothrix nivea (strain ATCC 35100 / DSM 5205 / JP2)</name>
    <dbReference type="NCBI Taxonomy" id="870187"/>
    <lineage>
        <taxon>Bacteria</taxon>
        <taxon>Pseudomonadati</taxon>
        <taxon>Pseudomonadota</taxon>
        <taxon>Gammaproteobacteria</taxon>
        <taxon>Thiotrichales</taxon>
        <taxon>Thiotrichaceae</taxon>
        <taxon>Thiothrix</taxon>
    </lineage>
</organism>
<dbReference type="AlphaFoldDB" id="A0A656HHQ6"/>
<evidence type="ECO:0000256" key="1">
    <source>
        <dbReference type="SAM" id="Phobius"/>
    </source>
</evidence>
<evidence type="ECO:0000313" key="2">
    <source>
        <dbReference type="EMBL" id="EIJ36541.1"/>
    </source>
</evidence>